<comment type="similarity">
    <text evidence="5">Belongs to the DEAD box helicase family.</text>
</comment>
<keyword evidence="4 5" id="KW-0694">RNA-binding</keyword>
<dbReference type="PANTHER" id="PTHR24031">
    <property type="entry name" value="RNA HELICASE"/>
    <property type="match status" value="1"/>
</dbReference>
<dbReference type="GO" id="GO:0016787">
    <property type="term" value="F:hydrolase activity"/>
    <property type="evidence" value="ECO:0007669"/>
    <property type="project" value="UniProtKB-KW"/>
</dbReference>
<keyword evidence="9" id="KW-1185">Reference proteome</keyword>
<evidence type="ECO:0000256" key="5">
    <source>
        <dbReference type="RuleBase" id="RU365068"/>
    </source>
</evidence>
<keyword evidence="2 5" id="KW-0378">Hydrolase</keyword>
<evidence type="ECO:0000259" key="7">
    <source>
        <dbReference type="PROSITE" id="PS51194"/>
    </source>
</evidence>
<keyword evidence="3 5" id="KW-0067">ATP-binding</keyword>
<dbReference type="SUPFAM" id="SSF52540">
    <property type="entry name" value="P-loop containing nucleoside triphosphate hydrolases"/>
    <property type="match status" value="1"/>
</dbReference>
<comment type="function">
    <text evidence="5">RNA helicase.</text>
</comment>
<dbReference type="Proteomes" id="UP001497457">
    <property type="component" value="Chromosome 1b"/>
</dbReference>
<dbReference type="GO" id="GO:0005524">
    <property type="term" value="F:ATP binding"/>
    <property type="evidence" value="ECO:0007669"/>
    <property type="project" value="UniProtKB-UniRule"/>
</dbReference>
<feature type="region of interest" description="Disordered" evidence="6">
    <location>
        <begin position="318"/>
        <end position="344"/>
    </location>
</feature>
<evidence type="ECO:0000256" key="4">
    <source>
        <dbReference type="ARBA" id="ARBA00022884"/>
    </source>
</evidence>
<reference evidence="9" key="1">
    <citation type="submission" date="2024-06" db="EMBL/GenBank/DDBJ databases">
        <authorList>
            <person name="Ryan C."/>
        </authorList>
    </citation>
    <scope>NUCLEOTIDE SEQUENCE [LARGE SCALE GENOMIC DNA]</scope>
</reference>
<protein>
    <recommendedName>
        <fullName evidence="5">ATP-dependent RNA helicase</fullName>
        <ecNumber evidence="5">3.6.4.13</ecNumber>
    </recommendedName>
</protein>
<evidence type="ECO:0000256" key="3">
    <source>
        <dbReference type="ARBA" id="ARBA00022840"/>
    </source>
</evidence>
<evidence type="ECO:0000256" key="2">
    <source>
        <dbReference type="ARBA" id="ARBA00022801"/>
    </source>
</evidence>
<dbReference type="EMBL" id="OZ075111">
    <property type="protein sequence ID" value="CAL4889106.1"/>
    <property type="molecule type" value="Genomic_DNA"/>
</dbReference>
<proteinExistence type="inferred from homology"/>
<name>A0ABC8VEA0_9POAL</name>
<dbReference type="GO" id="GO:0003723">
    <property type="term" value="F:RNA binding"/>
    <property type="evidence" value="ECO:0007669"/>
    <property type="project" value="UniProtKB-UniRule"/>
</dbReference>
<reference evidence="8 9" key="2">
    <citation type="submission" date="2024-10" db="EMBL/GenBank/DDBJ databases">
        <authorList>
            <person name="Ryan C."/>
        </authorList>
    </citation>
    <scope>NUCLEOTIDE SEQUENCE [LARGE SCALE GENOMIC DNA]</scope>
</reference>
<dbReference type="Pfam" id="PF00271">
    <property type="entry name" value="Helicase_C"/>
    <property type="match status" value="1"/>
</dbReference>
<feature type="domain" description="Helicase C-terminal" evidence="7">
    <location>
        <begin position="490"/>
        <end position="645"/>
    </location>
</feature>
<keyword evidence="5" id="KW-0347">Helicase</keyword>
<keyword evidence="1 5" id="KW-0547">Nucleotide-binding</keyword>
<dbReference type="Gene3D" id="3.40.50.300">
    <property type="entry name" value="P-loop containing nucleotide triphosphate hydrolases"/>
    <property type="match status" value="1"/>
</dbReference>
<dbReference type="InterPro" id="IPR001650">
    <property type="entry name" value="Helicase_C-like"/>
</dbReference>
<comment type="domain">
    <text evidence="5">The Q motif is unique to and characteristic of the DEAD box family of RNA helicases and controls ATP binding and hydrolysis.</text>
</comment>
<gene>
    <name evidence="8" type="ORF">URODEC1_LOCUS2537</name>
</gene>
<dbReference type="EC" id="3.6.4.13" evidence="5"/>
<dbReference type="AlphaFoldDB" id="A0ABC8VEA0"/>
<evidence type="ECO:0000313" key="8">
    <source>
        <dbReference type="EMBL" id="CAL4889106.1"/>
    </source>
</evidence>
<dbReference type="GO" id="GO:0003724">
    <property type="term" value="F:RNA helicase activity"/>
    <property type="evidence" value="ECO:0007669"/>
    <property type="project" value="UniProtKB-EC"/>
</dbReference>
<dbReference type="InterPro" id="IPR027417">
    <property type="entry name" value="P-loop_NTPase"/>
</dbReference>
<organism evidence="8 9">
    <name type="scientific">Urochloa decumbens</name>
    <dbReference type="NCBI Taxonomy" id="240449"/>
    <lineage>
        <taxon>Eukaryota</taxon>
        <taxon>Viridiplantae</taxon>
        <taxon>Streptophyta</taxon>
        <taxon>Embryophyta</taxon>
        <taxon>Tracheophyta</taxon>
        <taxon>Spermatophyta</taxon>
        <taxon>Magnoliopsida</taxon>
        <taxon>Liliopsida</taxon>
        <taxon>Poales</taxon>
        <taxon>Poaceae</taxon>
        <taxon>PACMAD clade</taxon>
        <taxon>Panicoideae</taxon>
        <taxon>Panicodae</taxon>
        <taxon>Paniceae</taxon>
        <taxon>Melinidinae</taxon>
        <taxon>Urochloa</taxon>
    </lineage>
</organism>
<sequence length="645" mass="73087">MEQPEGMHLTLERPKGHISSQVPESMDMKKKVVPEKEPCGKIRCFACYETSHSLDQCRIKYKLVTVAQQFGYATKFPFIMIQPSEQMLEKEKFYHHCVLITSSVSNLDLDIVKGELQKLWNLFGGWVLRRECSKSFLASFSSKDHVIRCLKKPSIQTLLDDEEVELTVTRWTECDDESNDLIKQWFLVCGVPRKYRAWVELYQVVSAFGLLIDVDEGSLEVGDEEPIRLKIALRNHDGSSLSYHYVFGLSSRIVEAKVDTDNSSHTKRIVTSTGTHVLDLDFGNLSDKKHEKELNMAQSMSLEEPTCIGESIDGKTKENQISSPAATVNDSKTTTESSKPEGVQMHSICRNSTRMIGEDRFQGIQKPPIKHVFKRRDMKQQVSDEAINKSPLNKMDKEMGPESNNATRIGASEMECKMEMNMKEIALTGVSKKSEEIGACREQEENSVTLAATTINSEKKISEDSRKTERAQLVTAHAKVIVPRDEELEGLRQFYIKVEEETKLSKLYAVLKTRKVTKLIMFVNTKDKVMSLAEEFGKHYTVSASHEGMDQHARDTAIQKFQSGPSSILITTDLQLQGTNAVQVPTVINYDLPTQLMQYICRIQQQNGQPGRKSLVINLVTRADEHVLFEIQRFCNGQVVNLSDI</sequence>
<accession>A0ABC8VEA0</accession>
<evidence type="ECO:0000256" key="6">
    <source>
        <dbReference type="SAM" id="MobiDB-lite"/>
    </source>
</evidence>
<feature type="compositionally biased region" description="Polar residues" evidence="6">
    <location>
        <begin position="319"/>
        <end position="337"/>
    </location>
</feature>
<evidence type="ECO:0000256" key="1">
    <source>
        <dbReference type="ARBA" id="ARBA00022741"/>
    </source>
</evidence>
<comment type="catalytic activity">
    <reaction evidence="5">
        <text>ATP + H2O = ADP + phosphate + H(+)</text>
        <dbReference type="Rhea" id="RHEA:13065"/>
        <dbReference type="ChEBI" id="CHEBI:15377"/>
        <dbReference type="ChEBI" id="CHEBI:15378"/>
        <dbReference type="ChEBI" id="CHEBI:30616"/>
        <dbReference type="ChEBI" id="CHEBI:43474"/>
        <dbReference type="ChEBI" id="CHEBI:456216"/>
        <dbReference type="EC" id="3.6.4.13"/>
    </reaction>
</comment>
<evidence type="ECO:0000313" key="9">
    <source>
        <dbReference type="Proteomes" id="UP001497457"/>
    </source>
</evidence>
<dbReference type="PROSITE" id="PS51194">
    <property type="entry name" value="HELICASE_CTER"/>
    <property type="match status" value="1"/>
</dbReference>